<dbReference type="PANTHER" id="PTHR30349">
    <property type="entry name" value="PHAGE INTEGRASE-RELATED"/>
    <property type="match status" value="1"/>
</dbReference>
<keyword evidence="2" id="KW-0175">Coiled coil</keyword>
<dbReference type="Proteomes" id="UP000297295">
    <property type="component" value="Unassembled WGS sequence"/>
</dbReference>
<dbReference type="InterPro" id="IPR013762">
    <property type="entry name" value="Integrase-like_cat_sf"/>
</dbReference>
<keyword evidence="5" id="KW-1185">Reference proteome</keyword>
<dbReference type="EMBL" id="PGGK01000005">
    <property type="protein sequence ID" value="TGC09422.1"/>
    <property type="molecule type" value="Genomic_DNA"/>
</dbReference>
<dbReference type="InterPro" id="IPR002104">
    <property type="entry name" value="Integrase_catalytic"/>
</dbReference>
<evidence type="ECO:0000256" key="1">
    <source>
        <dbReference type="ARBA" id="ARBA00023172"/>
    </source>
</evidence>
<evidence type="ECO:0000313" key="5">
    <source>
        <dbReference type="Proteomes" id="UP000297295"/>
    </source>
</evidence>
<dbReference type="AlphaFoldDB" id="A0A4E0PXF1"/>
<sequence length="531" mass="62030">MGIYMATWEDEPTNEELKKINQEKIDKLIEKIDNQNNREVLHNYVKYMLRKKFSFKTISDKIRVLEKLSNIVSKDFGDMTYDDMEDYIESDDFLLKKKGDVFEEISDGAQNNYKSVIQTFFLIFDNNFGKSKEDRRKIKKKDYPELVDFFEFVKVDDSIKQDDLLTDEEILAMLHAESGLDETGKKVREPNLRNQLLISMLYDSMGRRNEVLSLNENDIKQDKYGFYIKIRDETSKTFGRRVRLDLSVTYLKQLRIDFNSNRPLFLSNQGKRLGRSQCSVILKNAAEKAGITKRIFPHLFRHTKASKVARELPELVVKNLGGWQPNSTAFSRYIKISEIDADNAQLKQMGLITDEDIRDESPLKPVICPRCKIENPPEATGFCFACGFALDGKIPVETEMDIMEQKYENVLKRMEKLEARDNLRNEIEKLEKFEDDADVELEHYNGLKNAKKYSGKDATICMENSLKKHKLENKLESIDADSDLTLEEQQELYQQQKTEERKNIDDFINNSKYKGVFRLVEEDEDESLHTS</sequence>
<evidence type="ECO:0000256" key="2">
    <source>
        <dbReference type="SAM" id="Coils"/>
    </source>
</evidence>
<accession>A0A4E0PXF1</accession>
<dbReference type="GO" id="GO:0003677">
    <property type="term" value="F:DNA binding"/>
    <property type="evidence" value="ECO:0007669"/>
    <property type="project" value="InterPro"/>
</dbReference>
<protein>
    <recommendedName>
        <fullName evidence="3">Tyr recombinase domain-containing protein</fullName>
    </recommendedName>
</protein>
<dbReference type="PROSITE" id="PS51898">
    <property type="entry name" value="TYR_RECOMBINASE"/>
    <property type="match status" value="1"/>
</dbReference>
<feature type="domain" description="Tyr recombinase" evidence="3">
    <location>
        <begin position="160"/>
        <end position="346"/>
    </location>
</feature>
<dbReference type="GO" id="GO:0006310">
    <property type="term" value="P:DNA recombination"/>
    <property type="evidence" value="ECO:0007669"/>
    <property type="project" value="UniProtKB-KW"/>
</dbReference>
<comment type="caution">
    <text evidence="4">The sequence shown here is derived from an EMBL/GenBank/DDBJ whole genome shotgun (WGS) entry which is preliminary data.</text>
</comment>
<dbReference type="InterPro" id="IPR011010">
    <property type="entry name" value="DNA_brk_join_enz"/>
</dbReference>
<dbReference type="SUPFAM" id="SSF56349">
    <property type="entry name" value="DNA breaking-rejoining enzymes"/>
    <property type="match status" value="1"/>
</dbReference>
<dbReference type="Gene3D" id="1.10.443.10">
    <property type="entry name" value="Intergrase catalytic core"/>
    <property type="match status" value="1"/>
</dbReference>
<dbReference type="Pfam" id="PF00589">
    <property type="entry name" value="Phage_integrase"/>
    <property type="match status" value="1"/>
</dbReference>
<proteinExistence type="predicted"/>
<dbReference type="GO" id="GO:0015074">
    <property type="term" value="P:DNA integration"/>
    <property type="evidence" value="ECO:0007669"/>
    <property type="project" value="InterPro"/>
</dbReference>
<dbReference type="PANTHER" id="PTHR30349:SF87">
    <property type="entry name" value="TRANSPOSASE A"/>
    <property type="match status" value="1"/>
</dbReference>
<evidence type="ECO:0000259" key="3">
    <source>
        <dbReference type="PROSITE" id="PS51898"/>
    </source>
</evidence>
<evidence type="ECO:0000313" key="4">
    <source>
        <dbReference type="EMBL" id="TGC09422.1"/>
    </source>
</evidence>
<name>A0A4E0PXF1_9EURY</name>
<keyword evidence="1" id="KW-0233">DNA recombination</keyword>
<reference evidence="4 5" key="1">
    <citation type="submission" date="2017-11" db="EMBL/GenBank/DDBJ databases">
        <title>Isolation and Characterization of Methanogenic Archaea from Saline Meromictic Lake at Siberia.</title>
        <authorList>
            <person name="Shen Y."/>
            <person name="Huang H.-H."/>
            <person name="Lai M.-C."/>
            <person name="Chen S.-C."/>
        </authorList>
    </citation>
    <scope>NUCLEOTIDE SEQUENCE [LARGE SCALE GENOMIC DNA]</scope>
    <source>
        <strain evidence="4 5">SY-01</strain>
    </source>
</reference>
<gene>
    <name evidence="4" type="ORF">CUN85_06225</name>
</gene>
<organism evidence="4 5">
    <name type="scientific">Methanolobus halotolerans</name>
    <dbReference type="NCBI Taxonomy" id="2052935"/>
    <lineage>
        <taxon>Archaea</taxon>
        <taxon>Methanobacteriati</taxon>
        <taxon>Methanobacteriota</taxon>
        <taxon>Stenosarchaea group</taxon>
        <taxon>Methanomicrobia</taxon>
        <taxon>Methanosarcinales</taxon>
        <taxon>Methanosarcinaceae</taxon>
        <taxon>Methanolobus</taxon>
    </lineage>
</organism>
<feature type="coiled-coil region" evidence="2">
    <location>
        <begin position="400"/>
        <end position="440"/>
    </location>
</feature>
<dbReference type="InterPro" id="IPR050090">
    <property type="entry name" value="Tyrosine_recombinase_XerCD"/>
</dbReference>